<evidence type="ECO:0000313" key="10">
    <source>
        <dbReference type="Proteomes" id="UP000473470"/>
    </source>
</evidence>
<dbReference type="GO" id="GO:0003995">
    <property type="term" value="F:acyl-CoA dehydrogenase activity"/>
    <property type="evidence" value="ECO:0007669"/>
    <property type="project" value="InterPro"/>
</dbReference>
<feature type="domain" description="Acyl-CoA oxidase/dehydrogenase middle" evidence="7">
    <location>
        <begin position="129"/>
        <end position="223"/>
    </location>
</feature>
<dbReference type="Pfam" id="PF02770">
    <property type="entry name" value="Acyl-CoA_dh_M"/>
    <property type="match status" value="1"/>
</dbReference>
<dbReference type="SUPFAM" id="SSF47203">
    <property type="entry name" value="Acyl-CoA dehydrogenase C-terminal domain-like"/>
    <property type="match status" value="1"/>
</dbReference>
<feature type="domain" description="Acyl-CoA dehydrogenase/oxidase C-terminal" evidence="6">
    <location>
        <begin position="235"/>
        <end position="382"/>
    </location>
</feature>
<dbReference type="InterPro" id="IPR036250">
    <property type="entry name" value="AcylCo_DH-like_C"/>
</dbReference>
<dbReference type="InterPro" id="IPR013786">
    <property type="entry name" value="AcylCoA_DH/ox_N"/>
</dbReference>
<reference evidence="9 10" key="1">
    <citation type="submission" date="2019-09" db="EMBL/GenBank/DDBJ databases">
        <title>Draft genome sequences of 48 bacterial type strains from the CCUG.</title>
        <authorList>
            <person name="Tunovic T."/>
            <person name="Pineiro-Iglesias B."/>
            <person name="Unosson C."/>
            <person name="Inganas E."/>
            <person name="Ohlen M."/>
            <person name="Cardew S."/>
            <person name="Jensie-Markopoulos S."/>
            <person name="Salva-Serra F."/>
            <person name="Jaen-Luchoro D."/>
            <person name="Karlsson R."/>
            <person name="Svensson-Stadler L."/>
            <person name="Chun J."/>
            <person name="Moore E."/>
        </authorList>
    </citation>
    <scope>NUCLEOTIDE SEQUENCE [LARGE SCALE GENOMIC DNA]</scope>
    <source>
        <strain evidence="9 10">CCUG 65686</strain>
    </source>
</reference>
<dbReference type="Gene3D" id="1.10.540.10">
    <property type="entry name" value="Acyl-CoA dehydrogenase/oxidase, N-terminal domain"/>
    <property type="match status" value="1"/>
</dbReference>
<evidence type="ECO:0000259" key="7">
    <source>
        <dbReference type="Pfam" id="PF02770"/>
    </source>
</evidence>
<dbReference type="InterPro" id="IPR009100">
    <property type="entry name" value="AcylCoA_DH/oxidase_NM_dom_sf"/>
</dbReference>
<keyword evidence="4" id="KW-0274">FAD</keyword>
<evidence type="ECO:0000256" key="4">
    <source>
        <dbReference type="ARBA" id="ARBA00022827"/>
    </source>
</evidence>
<dbReference type="PANTHER" id="PTHR43884:SF12">
    <property type="entry name" value="ISOVALERYL-COA DEHYDROGENASE, MITOCHONDRIAL-RELATED"/>
    <property type="match status" value="1"/>
</dbReference>
<evidence type="ECO:0000259" key="6">
    <source>
        <dbReference type="Pfam" id="PF00441"/>
    </source>
</evidence>
<organism evidence="9 10">
    <name type="scientific">Burkholderia stagnalis</name>
    <dbReference type="NCBI Taxonomy" id="1503054"/>
    <lineage>
        <taxon>Bacteria</taxon>
        <taxon>Pseudomonadati</taxon>
        <taxon>Pseudomonadota</taxon>
        <taxon>Betaproteobacteria</taxon>
        <taxon>Burkholderiales</taxon>
        <taxon>Burkholderiaceae</taxon>
        <taxon>Burkholderia</taxon>
        <taxon>Burkholderia cepacia complex</taxon>
    </lineage>
</organism>
<dbReference type="InterPro" id="IPR037069">
    <property type="entry name" value="AcylCoA_DH/ox_N_sf"/>
</dbReference>
<dbReference type="EMBL" id="VZOK01000073">
    <property type="protein sequence ID" value="KAB0633126.1"/>
    <property type="molecule type" value="Genomic_DNA"/>
</dbReference>
<dbReference type="Gene3D" id="1.20.140.10">
    <property type="entry name" value="Butyryl-CoA Dehydrogenase, subunit A, domain 3"/>
    <property type="match status" value="1"/>
</dbReference>
<dbReference type="Pfam" id="PF02771">
    <property type="entry name" value="Acyl-CoA_dh_N"/>
    <property type="match status" value="1"/>
</dbReference>
<dbReference type="InterPro" id="IPR006089">
    <property type="entry name" value="Acyl-CoA_DH_CS"/>
</dbReference>
<dbReference type="Proteomes" id="UP000473470">
    <property type="component" value="Unassembled WGS sequence"/>
</dbReference>
<dbReference type="InterPro" id="IPR046373">
    <property type="entry name" value="Acyl-CoA_Oxase/DH_mid-dom_sf"/>
</dbReference>
<dbReference type="PANTHER" id="PTHR43884">
    <property type="entry name" value="ACYL-COA DEHYDROGENASE"/>
    <property type="match status" value="1"/>
</dbReference>
<name>A0A6L3MP72_9BURK</name>
<evidence type="ECO:0000256" key="3">
    <source>
        <dbReference type="ARBA" id="ARBA00022630"/>
    </source>
</evidence>
<evidence type="ECO:0000313" key="9">
    <source>
        <dbReference type="EMBL" id="KAB0633126.1"/>
    </source>
</evidence>
<comment type="cofactor">
    <cofactor evidence="1">
        <name>FAD</name>
        <dbReference type="ChEBI" id="CHEBI:57692"/>
    </cofactor>
</comment>
<sequence length="385" mass="40606">MHSLNDASDASAFGDAILRKLDDNAPLLRQRAPLQTATPEFAWEKWFAISNAKVFRSVLPAALGGCSANQSSLMRSVERIGYLSVDAGLNFSVATQLASSLIPIHTWGTPQAKARYLDGLASGELIGAHAISEETAGSDVFAMQTTAVDDGDDVVINGEKTFVTNGPLADLIVVYAKRPSASRLSSLSAFVVETGTPGVQRGSALAKVGLHGSLNGTLTLRDCRVPKANLIGGDGGGFHILDKVMKKEILLCFVISIGESLRRLEETIEFAKTRRQFGARIASNQAIAHKIADMRIGYETARALLYQAAAKLDSKQDATIEVAAAKIVASDYAIDNAIAALHVRGGAGYLQDAGAGEAIADTLAGPIYSGTNEIQRNRIAVALGL</sequence>
<dbReference type="SUPFAM" id="SSF56645">
    <property type="entry name" value="Acyl-CoA dehydrogenase NM domain-like"/>
    <property type="match status" value="1"/>
</dbReference>
<evidence type="ECO:0000259" key="8">
    <source>
        <dbReference type="Pfam" id="PF02771"/>
    </source>
</evidence>
<dbReference type="InterPro" id="IPR006091">
    <property type="entry name" value="Acyl-CoA_Oxase/DH_mid-dom"/>
</dbReference>
<comment type="similarity">
    <text evidence="2">Belongs to the acyl-CoA dehydrogenase family.</text>
</comment>
<evidence type="ECO:0000256" key="2">
    <source>
        <dbReference type="ARBA" id="ARBA00009347"/>
    </source>
</evidence>
<evidence type="ECO:0000256" key="5">
    <source>
        <dbReference type="ARBA" id="ARBA00023002"/>
    </source>
</evidence>
<evidence type="ECO:0000256" key="1">
    <source>
        <dbReference type="ARBA" id="ARBA00001974"/>
    </source>
</evidence>
<gene>
    <name evidence="9" type="ORF">F7R25_30950</name>
</gene>
<dbReference type="Gene3D" id="2.40.110.10">
    <property type="entry name" value="Butyryl-CoA Dehydrogenase, subunit A, domain 2"/>
    <property type="match status" value="1"/>
</dbReference>
<dbReference type="FunFam" id="2.40.110.10:FF:000002">
    <property type="entry name" value="Acyl-CoA dehydrogenase fadE12"/>
    <property type="match status" value="1"/>
</dbReference>
<dbReference type="AlphaFoldDB" id="A0A6L3MP72"/>
<dbReference type="PROSITE" id="PS00072">
    <property type="entry name" value="ACYL_COA_DH_1"/>
    <property type="match status" value="1"/>
</dbReference>
<dbReference type="CDD" id="cd00567">
    <property type="entry name" value="ACAD"/>
    <property type="match status" value="1"/>
</dbReference>
<feature type="domain" description="Acyl-CoA dehydrogenase/oxidase N-terminal" evidence="8">
    <location>
        <begin position="38"/>
        <end position="124"/>
    </location>
</feature>
<protein>
    <submittedName>
        <fullName evidence="9">Acyl-CoA dehydrogenase</fullName>
    </submittedName>
</protein>
<comment type="caution">
    <text evidence="9">The sequence shown here is derived from an EMBL/GenBank/DDBJ whole genome shotgun (WGS) entry which is preliminary data.</text>
</comment>
<proteinExistence type="inferred from homology"/>
<accession>A0A6L3MP72</accession>
<dbReference type="InterPro" id="IPR009075">
    <property type="entry name" value="AcylCo_DH/oxidase_C"/>
</dbReference>
<dbReference type="GO" id="GO:0050660">
    <property type="term" value="F:flavin adenine dinucleotide binding"/>
    <property type="evidence" value="ECO:0007669"/>
    <property type="project" value="InterPro"/>
</dbReference>
<dbReference type="Pfam" id="PF00441">
    <property type="entry name" value="Acyl-CoA_dh_1"/>
    <property type="match status" value="1"/>
</dbReference>
<keyword evidence="3" id="KW-0285">Flavoprotein</keyword>
<keyword evidence="5" id="KW-0560">Oxidoreductase</keyword>